<evidence type="ECO:0000313" key="8">
    <source>
        <dbReference type="EMBL" id="AIG81111.1"/>
    </source>
</evidence>
<sequence>MIDVRGLGVQAGEHWLFDGLDFEVEAGECAVIVGPNGVGKSTLLRCLYGTQTPQRGRVVVAGGKPDERDVSFRRKVSVLFDDSDFFAELTPLQHLELLEGSFGADLGDFDALLADAGLAERAKVTAGKFSAGQRRRLLLLGATARPHDVLLLDEPERALDVAGKEWLTSLIKRSTDAGAAVVVATHHPPLLEAADSTLELW</sequence>
<dbReference type="KEGG" id="aja:AJAP_41685"/>
<dbReference type="InterPro" id="IPR017871">
    <property type="entry name" value="ABC_transporter-like_CS"/>
</dbReference>
<dbReference type="RefSeq" id="WP_038521810.1">
    <property type="nucleotide sequence ID" value="NZ_CP008953.1"/>
</dbReference>
<accession>A0A075V9U2</accession>
<dbReference type="STRING" id="208439.AJAP_41685"/>
<dbReference type="PANTHER" id="PTHR42711:SF5">
    <property type="entry name" value="ABC TRANSPORTER ATP-BINDING PROTEIN NATA"/>
    <property type="match status" value="1"/>
</dbReference>
<evidence type="ECO:0000256" key="3">
    <source>
        <dbReference type="ARBA" id="ARBA00022448"/>
    </source>
</evidence>
<dbReference type="PANTHER" id="PTHR42711">
    <property type="entry name" value="ABC TRANSPORTER ATP-BINDING PROTEIN"/>
    <property type="match status" value="1"/>
</dbReference>
<dbReference type="InterPro" id="IPR027417">
    <property type="entry name" value="P-loop_NTPase"/>
</dbReference>
<evidence type="ECO:0000313" key="9">
    <source>
        <dbReference type="Proteomes" id="UP000028492"/>
    </source>
</evidence>
<gene>
    <name evidence="8" type="ORF">AJAP_41685</name>
</gene>
<dbReference type="PROSITE" id="PS50893">
    <property type="entry name" value="ABC_TRANSPORTER_2"/>
    <property type="match status" value="1"/>
</dbReference>
<dbReference type="InterPro" id="IPR003439">
    <property type="entry name" value="ABC_transporter-like_ATP-bd"/>
</dbReference>
<keyword evidence="9" id="KW-1185">Reference proteome</keyword>
<dbReference type="PROSITE" id="PS00211">
    <property type="entry name" value="ABC_TRANSPORTER_1"/>
    <property type="match status" value="1"/>
</dbReference>
<dbReference type="Proteomes" id="UP000028492">
    <property type="component" value="Chromosome"/>
</dbReference>
<keyword evidence="4" id="KW-0547">Nucleotide-binding</keyword>
<dbReference type="InterPro" id="IPR003593">
    <property type="entry name" value="AAA+_ATPase"/>
</dbReference>
<evidence type="ECO:0000256" key="1">
    <source>
        <dbReference type="ARBA" id="ARBA00004202"/>
    </source>
</evidence>
<evidence type="ECO:0000256" key="4">
    <source>
        <dbReference type="ARBA" id="ARBA00022741"/>
    </source>
</evidence>
<keyword evidence="6" id="KW-0046">Antibiotic resistance</keyword>
<dbReference type="Gene3D" id="3.40.50.300">
    <property type="entry name" value="P-loop containing nucleotide triphosphate hydrolases"/>
    <property type="match status" value="1"/>
</dbReference>
<dbReference type="HOGENOM" id="CLU_000604_1_11_11"/>
<keyword evidence="3" id="KW-0813">Transport</keyword>
<evidence type="ECO:0000256" key="6">
    <source>
        <dbReference type="ARBA" id="ARBA00023251"/>
    </source>
</evidence>
<dbReference type="EMBL" id="CP008953">
    <property type="protein sequence ID" value="AIG81111.1"/>
    <property type="molecule type" value="Genomic_DNA"/>
</dbReference>
<dbReference type="Pfam" id="PF00005">
    <property type="entry name" value="ABC_tran"/>
    <property type="match status" value="1"/>
</dbReference>
<name>A0A075V9U2_9PSEU</name>
<organism evidence="8 9">
    <name type="scientific">Amycolatopsis japonica</name>
    <dbReference type="NCBI Taxonomy" id="208439"/>
    <lineage>
        <taxon>Bacteria</taxon>
        <taxon>Bacillati</taxon>
        <taxon>Actinomycetota</taxon>
        <taxon>Actinomycetes</taxon>
        <taxon>Pseudonocardiales</taxon>
        <taxon>Pseudonocardiaceae</taxon>
        <taxon>Amycolatopsis</taxon>
        <taxon>Amycolatopsis japonica group</taxon>
    </lineage>
</organism>
<comment type="similarity">
    <text evidence="2">Belongs to the ABC transporter superfamily.</text>
</comment>
<comment type="subcellular location">
    <subcellularLocation>
        <location evidence="1">Cell membrane</location>
        <topology evidence="1">Peripheral membrane protein</topology>
    </subcellularLocation>
</comment>
<dbReference type="GO" id="GO:0046677">
    <property type="term" value="P:response to antibiotic"/>
    <property type="evidence" value="ECO:0007669"/>
    <property type="project" value="UniProtKB-KW"/>
</dbReference>
<dbReference type="AlphaFoldDB" id="A0A075V9U2"/>
<dbReference type="GO" id="GO:0005886">
    <property type="term" value="C:plasma membrane"/>
    <property type="evidence" value="ECO:0007669"/>
    <property type="project" value="UniProtKB-SubCell"/>
</dbReference>
<evidence type="ECO:0000259" key="7">
    <source>
        <dbReference type="PROSITE" id="PS50893"/>
    </source>
</evidence>
<dbReference type="eggNOG" id="COG1131">
    <property type="taxonomic scope" value="Bacteria"/>
</dbReference>
<evidence type="ECO:0000256" key="5">
    <source>
        <dbReference type="ARBA" id="ARBA00022840"/>
    </source>
</evidence>
<feature type="domain" description="ABC transporter" evidence="7">
    <location>
        <begin position="2"/>
        <end position="200"/>
    </location>
</feature>
<dbReference type="GO" id="GO:0005524">
    <property type="term" value="F:ATP binding"/>
    <property type="evidence" value="ECO:0007669"/>
    <property type="project" value="UniProtKB-KW"/>
</dbReference>
<keyword evidence="5" id="KW-0067">ATP-binding</keyword>
<dbReference type="GO" id="GO:0016887">
    <property type="term" value="F:ATP hydrolysis activity"/>
    <property type="evidence" value="ECO:0007669"/>
    <property type="project" value="InterPro"/>
</dbReference>
<dbReference type="SMART" id="SM00382">
    <property type="entry name" value="AAA"/>
    <property type="match status" value="1"/>
</dbReference>
<dbReference type="SUPFAM" id="SSF52540">
    <property type="entry name" value="P-loop containing nucleoside triphosphate hydrolases"/>
    <property type="match status" value="1"/>
</dbReference>
<evidence type="ECO:0000256" key="2">
    <source>
        <dbReference type="ARBA" id="ARBA00005417"/>
    </source>
</evidence>
<dbReference type="InterPro" id="IPR050763">
    <property type="entry name" value="ABC_transporter_ATP-binding"/>
</dbReference>
<reference evidence="8 9" key="1">
    <citation type="journal article" date="2014" name="J. Biotechnol.">
        <title>Complete genome sequence of the actinobacterium Amycolatopsis japonica MG417-CF17(T) (=DSM 44213T) producing (S,S)-N,N'-ethylenediaminedisuccinic acid.</title>
        <authorList>
            <person name="Stegmann E."/>
            <person name="Albersmeier A."/>
            <person name="Spohn M."/>
            <person name="Gert H."/>
            <person name="Weber T."/>
            <person name="Wohlleben W."/>
            <person name="Kalinowski J."/>
            <person name="Ruckert C."/>
        </authorList>
    </citation>
    <scope>NUCLEOTIDE SEQUENCE [LARGE SCALE GENOMIC DNA]</scope>
    <source>
        <strain evidence="9">MG417-CF17 (DSM 44213)</strain>
    </source>
</reference>
<proteinExistence type="inferred from homology"/>
<protein>
    <recommendedName>
        <fullName evidence="7">ABC transporter domain-containing protein</fullName>
    </recommendedName>
</protein>